<gene>
    <name evidence="3" type="ORF">OG863_40480</name>
</gene>
<dbReference type="GO" id="GO:0016787">
    <property type="term" value="F:hydrolase activity"/>
    <property type="evidence" value="ECO:0007669"/>
    <property type="project" value="UniProtKB-KW"/>
</dbReference>
<dbReference type="Pfam" id="PF06259">
    <property type="entry name" value="Abhydrolase_8"/>
    <property type="match status" value="1"/>
</dbReference>
<reference evidence="3 4" key="1">
    <citation type="submission" date="2022-10" db="EMBL/GenBank/DDBJ databases">
        <title>The complete genomes of actinobacterial strains from the NBC collection.</title>
        <authorList>
            <person name="Joergensen T.S."/>
            <person name="Alvarez Arevalo M."/>
            <person name="Sterndorff E.B."/>
            <person name="Faurdal D."/>
            <person name="Vuksanovic O."/>
            <person name="Mourched A.-S."/>
            <person name="Charusanti P."/>
            <person name="Shaw S."/>
            <person name="Blin K."/>
            <person name="Weber T."/>
        </authorList>
    </citation>
    <scope>NUCLEOTIDE SEQUENCE [LARGE SCALE GENOMIC DNA]</scope>
    <source>
        <strain evidence="3 4">NBC 01774</strain>
    </source>
</reference>
<keyword evidence="4" id="KW-1185">Reference proteome</keyword>
<protein>
    <submittedName>
        <fullName evidence="3">Alpha/beta hydrolase family protein</fullName>
    </submittedName>
</protein>
<name>A0ABZ1FT91_9ACTN</name>
<dbReference type="RefSeq" id="WP_326623341.1">
    <property type="nucleotide sequence ID" value="NZ_CP109106.1"/>
</dbReference>
<dbReference type="EMBL" id="CP109106">
    <property type="protein sequence ID" value="WSB73711.1"/>
    <property type="molecule type" value="Genomic_DNA"/>
</dbReference>
<evidence type="ECO:0000313" key="3">
    <source>
        <dbReference type="EMBL" id="WSB73711.1"/>
    </source>
</evidence>
<keyword evidence="3" id="KW-0378">Hydrolase</keyword>
<proteinExistence type="predicted"/>
<dbReference type="Proteomes" id="UP001344251">
    <property type="component" value="Chromosome"/>
</dbReference>
<accession>A0ABZ1FT91</accession>
<feature type="domain" description="DUF1023" evidence="2">
    <location>
        <begin position="185"/>
        <end position="351"/>
    </location>
</feature>
<evidence type="ECO:0000259" key="2">
    <source>
        <dbReference type="Pfam" id="PF06259"/>
    </source>
</evidence>
<evidence type="ECO:0000313" key="4">
    <source>
        <dbReference type="Proteomes" id="UP001344251"/>
    </source>
</evidence>
<organism evidence="3 4">
    <name type="scientific">Streptomyces decoyicus</name>
    <dbReference type="NCBI Taxonomy" id="249567"/>
    <lineage>
        <taxon>Bacteria</taxon>
        <taxon>Bacillati</taxon>
        <taxon>Actinomycetota</taxon>
        <taxon>Actinomycetes</taxon>
        <taxon>Kitasatosporales</taxon>
        <taxon>Streptomycetaceae</taxon>
        <taxon>Streptomyces</taxon>
    </lineage>
</organism>
<feature type="region of interest" description="Disordered" evidence="1">
    <location>
        <begin position="396"/>
        <end position="423"/>
    </location>
</feature>
<evidence type="ECO:0000256" key="1">
    <source>
        <dbReference type="SAM" id="MobiDB-lite"/>
    </source>
</evidence>
<sequence length="423" mass="45800">MPHRQRDEDAQEEHALRVAVMAGYRNDIQAALDQASTADWKGMQLLQKSDAFTLDKDYGAQAAKDGARQVAGFAHLDEDSIPSKKDPKENAKWWAGLSEQERQEYLDAYPDKIGWLDGIPSADRDEANRKAVDLSLANYDMKKQNGELGIHDQRQYEGLQKLQTALDKADGSGDDNKRLYVLGIDTKGDGRALVSKGNPDTAHNVAVQVPGTDNDLVNVDEQIERVDRLQKASRQRGGDSTAVVSWLGYDAPETDASMATTGRADPAGGDLRSFTHGLRESHQGERAHMTVLGHSYGSTVVGVGASHGGGLDADDVIVVGSPGMTVDHAKDLNMNPDHVWAGWAPDDIVSTDASGKTLGENPAEKEFGGKVFEVDTSGHGGYWDKGRESLANQGRIIAGMPPGEGKYRVHPHPHPPKTEGPDW</sequence>
<dbReference type="InterPro" id="IPR010427">
    <property type="entry name" value="DUF1023"/>
</dbReference>